<comment type="similarity">
    <text evidence="1 7">Belongs to the Lgt family.</text>
</comment>
<evidence type="ECO:0000256" key="6">
    <source>
        <dbReference type="ARBA" id="ARBA00023136"/>
    </source>
</evidence>
<name>A0A0X8GY27_9FIRM</name>
<dbReference type="NCBIfam" id="TIGR01509">
    <property type="entry name" value="HAD-SF-IA-v3"/>
    <property type="match status" value="1"/>
</dbReference>
<dbReference type="SFLD" id="SFLDS00003">
    <property type="entry name" value="Haloacid_Dehalogenase"/>
    <property type="match status" value="1"/>
</dbReference>
<organism evidence="8 9">
    <name type="scientific">Erysipelothrix larvae</name>
    <dbReference type="NCBI Taxonomy" id="1514105"/>
    <lineage>
        <taxon>Bacteria</taxon>
        <taxon>Bacillati</taxon>
        <taxon>Bacillota</taxon>
        <taxon>Erysipelotrichia</taxon>
        <taxon>Erysipelotrichales</taxon>
        <taxon>Erysipelotrichaceae</taxon>
        <taxon>Erysipelothrix</taxon>
    </lineage>
</organism>
<keyword evidence="6 7" id="KW-0472">Membrane</keyword>
<dbReference type="InterPro" id="IPR036412">
    <property type="entry name" value="HAD-like_sf"/>
</dbReference>
<evidence type="ECO:0000256" key="4">
    <source>
        <dbReference type="ARBA" id="ARBA00022692"/>
    </source>
</evidence>
<dbReference type="PANTHER" id="PTHR30589">
    <property type="entry name" value="PROLIPOPROTEIN DIACYLGLYCERYL TRANSFERASE"/>
    <property type="match status" value="1"/>
</dbReference>
<comment type="pathway">
    <text evidence="7">Protein modification; lipoprotein biosynthesis (diacylglyceryl transfer).</text>
</comment>
<dbReference type="Proteomes" id="UP000063781">
    <property type="component" value="Chromosome"/>
</dbReference>
<dbReference type="InterPro" id="IPR006439">
    <property type="entry name" value="HAD-SF_hydro_IA"/>
</dbReference>
<dbReference type="GO" id="GO:0005886">
    <property type="term" value="C:plasma membrane"/>
    <property type="evidence" value="ECO:0007669"/>
    <property type="project" value="UniProtKB-SubCell"/>
</dbReference>
<keyword evidence="8" id="KW-0449">Lipoprotein</keyword>
<feature type="transmembrane region" description="Helical" evidence="7">
    <location>
        <begin position="53"/>
        <end position="72"/>
    </location>
</feature>
<dbReference type="PANTHER" id="PTHR30589:SF0">
    <property type="entry name" value="PHOSPHATIDYLGLYCEROL--PROLIPOPROTEIN DIACYLGLYCERYL TRANSFERASE"/>
    <property type="match status" value="1"/>
</dbReference>
<comment type="catalytic activity">
    <reaction evidence="7">
        <text>L-cysteinyl-[prolipoprotein] + a 1,2-diacyl-sn-glycero-3-phospho-(1'-sn-glycerol) = an S-1,2-diacyl-sn-glyceryl-L-cysteinyl-[prolipoprotein] + sn-glycerol 1-phosphate + H(+)</text>
        <dbReference type="Rhea" id="RHEA:56712"/>
        <dbReference type="Rhea" id="RHEA-COMP:14679"/>
        <dbReference type="Rhea" id="RHEA-COMP:14680"/>
        <dbReference type="ChEBI" id="CHEBI:15378"/>
        <dbReference type="ChEBI" id="CHEBI:29950"/>
        <dbReference type="ChEBI" id="CHEBI:57685"/>
        <dbReference type="ChEBI" id="CHEBI:64716"/>
        <dbReference type="ChEBI" id="CHEBI:140658"/>
        <dbReference type="EC" id="2.5.1.145"/>
    </reaction>
</comment>
<dbReference type="NCBIfam" id="TIGR00544">
    <property type="entry name" value="lgt"/>
    <property type="match status" value="1"/>
</dbReference>
<dbReference type="UniPathway" id="UPA00664"/>
<comment type="function">
    <text evidence="7">Catalyzes the transfer of the diacylglyceryl group from phosphatidylglycerol to the sulfhydryl group of the N-terminal cysteine of a prolipoprotein, the first step in the formation of mature lipoproteins.</text>
</comment>
<dbReference type="RefSeq" id="WP_067629914.1">
    <property type="nucleotide sequence ID" value="NZ_CP013213.1"/>
</dbReference>
<dbReference type="KEGG" id="erl:AOC36_00590"/>
<sequence>MIQFFPDMKTFVQIGSLSIAWYAVLIVTGAYIAYLISRYNIRKAGYDEEILDNVFIGVMFFGIVGARLWYVLFYNLPNYLSNPIEILMTRDGGLAIQGGLVLGSGFAYYYLKKKGIAFLHWADMIVPNVLLAQALGRWGNFMNQEAYGTVVSESFFNFFPEFIKNGMFINGQYRMPTFFMESSLNVLGWILIVLVLKRFSKPKRGDLVFAYLMWYGVVRFWVEGFRTDSLYFMGIRTAQATSLVFIAVGIFGTFGGFRRFTKRSKPLLLLDFDGTVMDTQALILETFKTVFKERKPDLELTEQDYYSFIGPTLWDSFGLYFEQDEVEEVVAYYRMLNMKLHKEYVKPMDHAIEVLQKLKDEGYTLGIVSSKLKEPIDYALELTNMTHLFDLVYGLHEYEKHKPDPDGILKAARELCADQSQLIYIGDTPTDIVAGRRAGAFTIGYLFDEKREAALRVEEPNRLISDWNELLEILKEDHEWTYNMM</sequence>
<dbReference type="AlphaFoldDB" id="A0A0X8GY27"/>
<protein>
    <recommendedName>
        <fullName evidence="7">Phosphatidylglycerol--prolipoprotein diacylglyceryl transferase</fullName>
        <ecNumber evidence="7">2.5.1.145</ecNumber>
    </recommendedName>
</protein>
<feature type="transmembrane region" description="Helical" evidence="7">
    <location>
        <begin position="237"/>
        <end position="257"/>
    </location>
</feature>
<dbReference type="HAMAP" id="MF_01147">
    <property type="entry name" value="Lgt"/>
    <property type="match status" value="1"/>
</dbReference>
<accession>A0A0X8GY27</accession>
<feature type="transmembrane region" description="Helical" evidence="7">
    <location>
        <begin position="208"/>
        <end position="225"/>
    </location>
</feature>
<feature type="binding site" evidence="7">
    <location>
        <position position="137"/>
    </location>
    <ligand>
        <name>a 1,2-diacyl-sn-glycero-3-phospho-(1'-sn-glycerol)</name>
        <dbReference type="ChEBI" id="CHEBI:64716"/>
    </ligand>
</feature>
<dbReference type="InterPro" id="IPR023214">
    <property type="entry name" value="HAD_sf"/>
</dbReference>
<keyword evidence="4 7" id="KW-0812">Transmembrane</keyword>
<proteinExistence type="inferred from homology"/>
<evidence type="ECO:0000256" key="3">
    <source>
        <dbReference type="ARBA" id="ARBA00022679"/>
    </source>
</evidence>
<gene>
    <name evidence="7" type="primary">lgt</name>
    <name evidence="8" type="ORF">AOC36_00590</name>
</gene>
<dbReference type="SUPFAM" id="SSF56784">
    <property type="entry name" value="HAD-like"/>
    <property type="match status" value="1"/>
</dbReference>
<dbReference type="Gene3D" id="1.10.150.240">
    <property type="entry name" value="Putative phosphatase, domain 2"/>
    <property type="match status" value="1"/>
</dbReference>
<keyword evidence="5 7" id="KW-1133">Transmembrane helix</keyword>
<evidence type="ECO:0000256" key="7">
    <source>
        <dbReference type="HAMAP-Rule" id="MF_01147"/>
    </source>
</evidence>
<dbReference type="InterPro" id="IPR041492">
    <property type="entry name" value="HAD_2"/>
</dbReference>
<dbReference type="Gene3D" id="3.40.50.1000">
    <property type="entry name" value="HAD superfamily/HAD-like"/>
    <property type="match status" value="1"/>
</dbReference>
<dbReference type="Pfam" id="PF01790">
    <property type="entry name" value="LGT"/>
    <property type="match status" value="1"/>
</dbReference>
<evidence type="ECO:0000256" key="5">
    <source>
        <dbReference type="ARBA" id="ARBA00022989"/>
    </source>
</evidence>
<keyword evidence="3 7" id="KW-0808">Transferase</keyword>
<dbReference type="NCBIfam" id="TIGR01549">
    <property type="entry name" value="HAD-SF-IA-v1"/>
    <property type="match status" value="1"/>
</dbReference>
<dbReference type="InterPro" id="IPR001640">
    <property type="entry name" value="Lgt"/>
</dbReference>
<dbReference type="InterPro" id="IPR023198">
    <property type="entry name" value="PGP-like_dom2"/>
</dbReference>
<evidence type="ECO:0000313" key="9">
    <source>
        <dbReference type="Proteomes" id="UP000063781"/>
    </source>
</evidence>
<dbReference type="GO" id="GO:0042158">
    <property type="term" value="P:lipoprotein biosynthetic process"/>
    <property type="evidence" value="ECO:0007669"/>
    <property type="project" value="UniProtKB-UniRule"/>
</dbReference>
<feature type="transmembrane region" description="Helical" evidence="7">
    <location>
        <begin position="20"/>
        <end position="41"/>
    </location>
</feature>
<evidence type="ECO:0000313" key="8">
    <source>
        <dbReference type="EMBL" id="AMC92542.1"/>
    </source>
</evidence>
<dbReference type="OrthoDB" id="871140at2"/>
<dbReference type="STRING" id="1514105.AOC36_00590"/>
<evidence type="ECO:0000256" key="2">
    <source>
        <dbReference type="ARBA" id="ARBA00022475"/>
    </source>
</evidence>
<feature type="transmembrane region" description="Helical" evidence="7">
    <location>
        <begin position="92"/>
        <end position="111"/>
    </location>
</feature>
<comment type="subcellular location">
    <subcellularLocation>
        <location evidence="7">Cell membrane</location>
        <topology evidence="7">Multi-pass membrane protein</topology>
    </subcellularLocation>
</comment>
<dbReference type="GO" id="GO:0008961">
    <property type="term" value="F:phosphatidylglycerol-prolipoprotein diacylglyceryl transferase activity"/>
    <property type="evidence" value="ECO:0007669"/>
    <property type="project" value="UniProtKB-UniRule"/>
</dbReference>
<dbReference type="PROSITE" id="PS01311">
    <property type="entry name" value="LGT"/>
    <property type="match status" value="1"/>
</dbReference>
<dbReference type="EC" id="2.5.1.145" evidence="7"/>
<feature type="transmembrane region" description="Helical" evidence="7">
    <location>
        <begin position="177"/>
        <end position="196"/>
    </location>
</feature>
<dbReference type="Pfam" id="PF13419">
    <property type="entry name" value="HAD_2"/>
    <property type="match status" value="1"/>
</dbReference>
<keyword evidence="2 7" id="KW-1003">Cell membrane</keyword>
<dbReference type="EMBL" id="CP013213">
    <property type="protein sequence ID" value="AMC92542.1"/>
    <property type="molecule type" value="Genomic_DNA"/>
</dbReference>
<dbReference type="SFLD" id="SFLDG01129">
    <property type="entry name" value="C1.5:_HAD__Beta-PGM__Phosphata"/>
    <property type="match status" value="1"/>
</dbReference>
<evidence type="ECO:0000256" key="1">
    <source>
        <dbReference type="ARBA" id="ARBA00007150"/>
    </source>
</evidence>
<reference evidence="8 9" key="1">
    <citation type="submission" date="2015-10" db="EMBL/GenBank/DDBJ databases">
        <title>Erysipelothrix larvae sp. LV19 isolated from the larval gut of the rhinoceros beetle, Trypoxylus dichotomus.</title>
        <authorList>
            <person name="Lim S."/>
            <person name="Kim B.-C."/>
        </authorList>
    </citation>
    <scope>NUCLEOTIDE SEQUENCE [LARGE SCALE GENOMIC DNA]</scope>
    <source>
        <strain evidence="8 9">LV19</strain>
    </source>
</reference>
<keyword evidence="9" id="KW-1185">Reference proteome</keyword>
<feature type="transmembrane region" description="Helical" evidence="7">
    <location>
        <begin position="118"/>
        <end position="136"/>
    </location>
</feature>